<feature type="domain" description="Death" evidence="8">
    <location>
        <begin position="287"/>
        <end position="377"/>
    </location>
</feature>
<evidence type="ECO:0000256" key="1">
    <source>
        <dbReference type="ARBA" id="ARBA00022703"/>
    </source>
</evidence>
<dbReference type="GO" id="GO:0006915">
    <property type="term" value="P:apoptotic process"/>
    <property type="evidence" value="ECO:0007669"/>
    <property type="project" value="UniProtKB-KW"/>
</dbReference>
<dbReference type="InterPro" id="IPR033994">
    <property type="entry name" value="TNFRSF1A_death"/>
</dbReference>
<dbReference type="Gene3D" id="2.10.50.10">
    <property type="entry name" value="Tumor Necrosis Factor Receptor, subunit A, domain 2"/>
    <property type="match status" value="2"/>
</dbReference>
<dbReference type="InterPro" id="IPR052493">
    <property type="entry name" value="TNFRSF1A"/>
</dbReference>
<keyword evidence="7" id="KW-0812">Transmembrane</keyword>
<evidence type="ECO:0000259" key="8">
    <source>
        <dbReference type="PROSITE" id="PS50017"/>
    </source>
</evidence>
<dbReference type="Pfam" id="PF00531">
    <property type="entry name" value="Death"/>
    <property type="match status" value="1"/>
</dbReference>
<feature type="domain" description="TNFR-Cys" evidence="9">
    <location>
        <begin position="59"/>
        <end position="100"/>
    </location>
</feature>
<feature type="repeat" description="TNFR-Cys" evidence="6">
    <location>
        <begin position="59"/>
        <end position="100"/>
    </location>
</feature>
<keyword evidence="2" id="KW-0732">Signal</keyword>
<evidence type="ECO:0000313" key="11">
    <source>
        <dbReference type="Proteomes" id="UP000324632"/>
    </source>
</evidence>
<dbReference type="Gene3D" id="1.10.533.10">
    <property type="entry name" value="Death Domain, Fas"/>
    <property type="match status" value="1"/>
</dbReference>
<dbReference type="GO" id="GO:0005031">
    <property type="term" value="F:tumor necrosis factor receptor activity"/>
    <property type="evidence" value="ECO:0007669"/>
    <property type="project" value="TreeGrafter"/>
</dbReference>
<protein>
    <submittedName>
        <fullName evidence="10">Tumor necrosis factor receptor superfamily member 1A</fullName>
    </submittedName>
</protein>
<keyword evidence="7" id="KW-0472">Membrane</keyword>
<gene>
    <name evidence="10" type="ORF">E1301_Tti010875</name>
</gene>
<evidence type="ECO:0000259" key="9">
    <source>
        <dbReference type="PROSITE" id="PS50050"/>
    </source>
</evidence>
<dbReference type="GO" id="GO:0006954">
    <property type="term" value="P:inflammatory response"/>
    <property type="evidence" value="ECO:0007669"/>
    <property type="project" value="TreeGrafter"/>
</dbReference>
<feature type="repeat" description="TNFR-Cys" evidence="6">
    <location>
        <begin position="101"/>
        <end position="144"/>
    </location>
</feature>
<keyword evidence="3" id="KW-0677">Repeat</keyword>
<evidence type="ECO:0000256" key="7">
    <source>
        <dbReference type="SAM" id="Phobius"/>
    </source>
</evidence>
<feature type="domain" description="TNFR-Cys" evidence="9">
    <location>
        <begin position="101"/>
        <end position="144"/>
    </location>
</feature>
<evidence type="ECO:0000313" key="10">
    <source>
        <dbReference type="EMBL" id="KAA0703017.1"/>
    </source>
</evidence>
<proteinExistence type="predicted"/>
<dbReference type="InterPro" id="IPR000488">
    <property type="entry name" value="Death_dom"/>
</dbReference>
<evidence type="ECO:0000256" key="2">
    <source>
        <dbReference type="ARBA" id="ARBA00022729"/>
    </source>
</evidence>
<evidence type="ECO:0000256" key="5">
    <source>
        <dbReference type="ARBA" id="ARBA00023180"/>
    </source>
</evidence>
<dbReference type="Pfam" id="PF00020">
    <property type="entry name" value="TNFR_c6"/>
    <property type="match status" value="2"/>
</dbReference>
<dbReference type="CDD" id="cd08313">
    <property type="entry name" value="Death_TNFR1"/>
    <property type="match status" value="1"/>
</dbReference>
<accession>A0A5A9N3A0</accession>
<evidence type="ECO:0000256" key="4">
    <source>
        <dbReference type="ARBA" id="ARBA00023157"/>
    </source>
</evidence>
<dbReference type="PROSITE" id="PS50017">
    <property type="entry name" value="DEATH_DOMAIN"/>
    <property type="match status" value="1"/>
</dbReference>
<feature type="transmembrane region" description="Helical" evidence="7">
    <location>
        <begin position="202"/>
        <end position="221"/>
    </location>
</feature>
<reference evidence="10 11" key="1">
    <citation type="journal article" date="2019" name="Mol. Ecol. Resour.">
        <title>Chromosome-level genome assembly of Triplophysa tibetana, a fish adapted to the harsh high-altitude environment of the Tibetan Plateau.</title>
        <authorList>
            <person name="Yang X."/>
            <person name="Liu H."/>
            <person name="Ma Z."/>
            <person name="Zou Y."/>
            <person name="Zou M."/>
            <person name="Mao Y."/>
            <person name="Li X."/>
            <person name="Wang H."/>
            <person name="Chen T."/>
            <person name="Wang W."/>
            <person name="Yang R."/>
        </authorList>
    </citation>
    <scope>NUCLEOTIDE SEQUENCE [LARGE SCALE GENOMIC DNA]</scope>
    <source>
        <strain evidence="10">TTIB1903HZAU</strain>
        <tissue evidence="10">Muscle</tissue>
    </source>
</reference>
<name>A0A5A9N3A0_9TELE</name>
<dbReference type="SUPFAM" id="SSF47986">
    <property type="entry name" value="DEATH domain"/>
    <property type="match status" value="1"/>
</dbReference>
<dbReference type="SUPFAM" id="SSF57586">
    <property type="entry name" value="TNF receptor-like"/>
    <property type="match status" value="2"/>
</dbReference>
<comment type="caution">
    <text evidence="10">The sequence shown here is derived from an EMBL/GenBank/DDBJ whole genome shotgun (WGS) entry which is preliminary data.</text>
</comment>
<dbReference type="AlphaFoldDB" id="A0A5A9N3A0"/>
<organism evidence="10 11">
    <name type="scientific">Triplophysa tibetana</name>
    <dbReference type="NCBI Taxonomy" id="1572043"/>
    <lineage>
        <taxon>Eukaryota</taxon>
        <taxon>Metazoa</taxon>
        <taxon>Chordata</taxon>
        <taxon>Craniata</taxon>
        <taxon>Vertebrata</taxon>
        <taxon>Euteleostomi</taxon>
        <taxon>Actinopterygii</taxon>
        <taxon>Neopterygii</taxon>
        <taxon>Teleostei</taxon>
        <taxon>Ostariophysi</taxon>
        <taxon>Cypriniformes</taxon>
        <taxon>Nemacheilidae</taxon>
        <taxon>Triplophysa</taxon>
    </lineage>
</organism>
<dbReference type="GO" id="GO:0045121">
    <property type="term" value="C:membrane raft"/>
    <property type="evidence" value="ECO:0007669"/>
    <property type="project" value="TreeGrafter"/>
</dbReference>
<keyword evidence="4 6" id="KW-1015">Disulfide bond</keyword>
<dbReference type="PANTHER" id="PTHR46861:SF1">
    <property type="entry name" value="TUMOR NECROSIS FACTOR RECEPTOR SUPERFAMILY MEMBER 1A"/>
    <property type="match status" value="1"/>
</dbReference>
<keyword evidence="1" id="KW-0053">Apoptosis</keyword>
<keyword evidence="11" id="KW-1185">Reference proteome</keyword>
<dbReference type="EMBL" id="SOYY01000024">
    <property type="protein sequence ID" value="KAA0703017.1"/>
    <property type="molecule type" value="Genomic_DNA"/>
</dbReference>
<dbReference type="InterPro" id="IPR011029">
    <property type="entry name" value="DEATH-like_dom_sf"/>
</dbReference>
<sequence length="384" mass="43465">MGANNDMRVLFCQSYVVGKGQCSEKEYWNDQGFCCDKCHAGFKLKQECSGEGKRTVCEECKAGTYSENANYFKNCFSCKGCNKRNMVTASNCTKTSNSKCKCKDGYYMKTLSSSTSECRLCKKCGPGQWEIGNCTGDDYNHCKCKDKHYSVKPNSCEPCVSCQEGCGFLCTTTEQPKLAMPSNDLLLFSFHYIEVPDTIPQIVVPVCSCIMALSVVVFMIYEGIRLWRKRKRASSAQSSPHDPVSTTEVEPMVVTDSPDSILITNLPCETERAVELPDCVPREIKVAEFIYFVLDEIPVARFKELLRRLGISDQDIDWAERDNRPFKDAQYQMLKVWSDRGSGGGNNVLPYNLIQFFIDTLRNMFLAGCADIIENRRKKVIHRF</sequence>
<dbReference type="SMART" id="SM00208">
    <property type="entry name" value="TNFR"/>
    <property type="match status" value="3"/>
</dbReference>
<keyword evidence="5" id="KW-0325">Glycoprotein</keyword>
<keyword evidence="7" id="KW-1133">Transmembrane helix</keyword>
<keyword evidence="10" id="KW-0675">Receptor</keyword>
<evidence type="ECO:0000256" key="6">
    <source>
        <dbReference type="PROSITE-ProRule" id="PRU00206"/>
    </source>
</evidence>
<comment type="caution">
    <text evidence="6">Lacks conserved residue(s) required for the propagation of feature annotation.</text>
</comment>
<evidence type="ECO:0000256" key="3">
    <source>
        <dbReference type="ARBA" id="ARBA00022737"/>
    </source>
</evidence>
<dbReference type="GO" id="GO:0043235">
    <property type="term" value="C:receptor complex"/>
    <property type="evidence" value="ECO:0007669"/>
    <property type="project" value="TreeGrafter"/>
</dbReference>
<feature type="disulfide bond" evidence="6">
    <location>
        <begin position="121"/>
        <end position="134"/>
    </location>
</feature>
<dbReference type="PANTHER" id="PTHR46861">
    <property type="entry name" value="TUMOR NECROSIS FACTOR RECEPTOR SUPERFAMILY MEMBER 1A"/>
    <property type="match status" value="1"/>
</dbReference>
<dbReference type="Proteomes" id="UP000324632">
    <property type="component" value="Chromosome 24"/>
</dbReference>
<dbReference type="PROSITE" id="PS50050">
    <property type="entry name" value="TNFR_NGFR_2"/>
    <property type="match status" value="2"/>
</dbReference>
<feature type="disulfide bond" evidence="6">
    <location>
        <begin position="60"/>
        <end position="75"/>
    </location>
</feature>
<dbReference type="GO" id="GO:0043120">
    <property type="term" value="F:tumor necrosis factor binding"/>
    <property type="evidence" value="ECO:0007669"/>
    <property type="project" value="TreeGrafter"/>
</dbReference>
<dbReference type="InterPro" id="IPR001368">
    <property type="entry name" value="TNFR/NGFR_Cys_rich_reg"/>
</dbReference>